<dbReference type="HAMAP" id="MF_04110">
    <property type="entry name" value="ENDOLYSIN_T4"/>
    <property type="match status" value="1"/>
</dbReference>
<dbReference type="Gene3D" id="1.10.530.40">
    <property type="match status" value="1"/>
</dbReference>
<evidence type="ECO:0000256" key="2">
    <source>
        <dbReference type="ARBA" id="ARBA00022529"/>
    </source>
</evidence>
<dbReference type="SUPFAM" id="SSF53955">
    <property type="entry name" value="Lysozyme-like"/>
    <property type="match status" value="1"/>
</dbReference>
<evidence type="ECO:0000256" key="1">
    <source>
        <dbReference type="ARBA" id="ARBA00000632"/>
    </source>
</evidence>
<keyword evidence="4 6" id="KW-0378">Hydrolase</keyword>
<comment type="similarity">
    <text evidence="6">Belongs to the glycosyl hydrolase 24 family.</text>
</comment>
<name>A0ABP7M361_9GAMM</name>
<gene>
    <name evidence="7" type="ORF">GCM10022405_40280</name>
</gene>
<dbReference type="Proteomes" id="UP001499994">
    <property type="component" value="Unassembled WGS sequence"/>
</dbReference>
<dbReference type="PANTHER" id="PTHR38107">
    <property type="match status" value="1"/>
</dbReference>
<dbReference type="CDD" id="cd16901">
    <property type="entry name" value="lyz_P1"/>
    <property type="match status" value="1"/>
</dbReference>
<dbReference type="InterPro" id="IPR023347">
    <property type="entry name" value="Lysozyme_dom_sf"/>
</dbReference>
<dbReference type="PANTHER" id="PTHR38107:SF4">
    <property type="entry name" value="LYSOZYME"/>
    <property type="match status" value="1"/>
</dbReference>
<reference evidence="8" key="1">
    <citation type="journal article" date="2019" name="Int. J. Syst. Evol. Microbiol.">
        <title>The Global Catalogue of Microorganisms (GCM) 10K type strain sequencing project: providing services to taxonomists for standard genome sequencing and annotation.</title>
        <authorList>
            <consortium name="The Broad Institute Genomics Platform"/>
            <consortium name="The Broad Institute Genome Sequencing Center for Infectious Disease"/>
            <person name="Wu L."/>
            <person name="Ma J."/>
        </authorList>
    </citation>
    <scope>NUCLEOTIDE SEQUENCE [LARGE SCALE GENOMIC DNA]</scope>
    <source>
        <strain evidence="8">JCM 17201</strain>
    </source>
</reference>
<dbReference type="Pfam" id="PF00959">
    <property type="entry name" value="Phage_lysozyme"/>
    <property type="match status" value="1"/>
</dbReference>
<dbReference type="InterPro" id="IPR051018">
    <property type="entry name" value="Bacteriophage_GH24"/>
</dbReference>
<dbReference type="InterPro" id="IPR034690">
    <property type="entry name" value="Endolysin_T4_type"/>
</dbReference>
<comment type="catalytic activity">
    <reaction evidence="1 6">
        <text>Hydrolysis of (1-&gt;4)-beta-linkages between N-acetylmuramic acid and N-acetyl-D-glucosamine residues in a peptidoglycan and between N-acetyl-D-glucosamine residues in chitodextrins.</text>
        <dbReference type="EC" id="3.2.1.17"/>
    </reaction>
</comment>
<comment type="caution">
    <text evidence="7">The sequence shown here is derived from an EMBL/GenBank/DDBJ whole genome shotgun (WGS) entry which is preliminary data.</text>
</comment>
<accession>A0ABP7M361</accession>
<organism evidence="7 8">
    <name type="scientific">Gibbsiella dentisursi</name>
    <dbReference type="NCBI Taxonomy" id="796890"/>
    <lineage>
        <taxon>Bacteria</taxon>
        <taxon>Pseudomonadati</taxon>
        <taxon>Pseudomonadota</taxon>
        <taxon>Gammaproteobacteria</taxon>
        <taxon>Enterobacterales</taxon>
        <taxon>Yersiniaceae</taxon>
        <taxon>Gibbsiella</taxon>
    </lineage>
</organism>
<keyword evidence="8" id="KW-1185">Reference proteome</keyword>
<evidence type="ECO:0000313" key="8">
    <source>
        <dbReference type="Proteomes" id="UP001499994"/>
    </source>
</evidence>
<evidence type="ECO:0000256" key="4">
    <source>
        <dbReference type="ARBA" id="ARBA00022801"/>
    </source>
</evidence>
<evidence type="ECO:0000256" key="5">
    <source>
        <dbReference type="ARBA" id="ARBA00023295"/>
    </source>
</evidence>
<protein>
    <recommendedName>
        <fullName evidence="6">Lysozyme</fullName>
        <ecNumber evidence="6">3.2.1.17</ecNumber>
    </recommendedName>
</protein>
<evidence type="ECO:0000256" key="3">
    <source>
        <dbReference type="ARBA" id="ARBA00022638"/>
    </source>
</evidence>
<dbReference type="InterPro" id="IPR002196">
    <property type="entry name" value="Glyco_hydro_24"/>
</dbReference>
<dbReference type="InterPro" id="IPR023346">
    <property type="entry name" value="Lysozyme-like_dom_sf"/>
</dbReference>
<keyword evidence="5 6" id="KW-0326">Glycosidase</keyword>
<dbReference type="EMBL" id="BAABDG010000010">
    <property type="protein sequence ID" value="GAA3911107.1"/>
    <property type="molecule type" value="Genomic_DNA"/>
</dbReference>
<evidence type="ECO:0000256" key="6">
    <source>
        <dbReference type="RuleBase" id="RU003788"/>
    </source>
</evidence>
<dbReference type="EC" id="3.2.1.17" evidence="6"/>
<keyword evidence="3 6" id="KW-0081">Bacteriolytic enzyme</keyword>
<evidence type="ECO:0000313" key="7">
    <source>
        <dbReference type="EMBL" id="GAA3911107.1"/>
    </source>
</evidence>
<proteinExistence type="inferred from homology"/>
<keyword evidence="2 6" id="KW-0929">Antimicrobial</keyword>
<sequence>MNSIAKRCSTATILVLVATLPQFDQLKTSQAGLMLIANFEGCQLTAYQCDADIWTRGIGHTLDVLPGQTVTRKRVAKDFLADVRHVERGMAVCLPADMPQEIYDAVIAFAFNVGVHAACHSTMMRFLQQRQWHKACNQLPRWVYVLGIKSKGLERRRAAERTLCLRGARRAAANQRQAVKNTGNGNVPAPMLLAKPAIY</sequence>